<evidence type="ECO:0000313" key="2">
    <source>
        <dbReference type="Proteomes" id="UP000287394"/>
    </source>
</evidence>
<dbReference type="RefSeq" id="WP_125206062.1">
    <property type="nucleotide sequence ID" value="NZ_AP025739.1"/>
</dbReference>
<reference evidence="1 2" key="1">
    <citation type="journal article" date="2019" name="Int. J. Syst. Evol. Microbiol.">
        <title>Capsulimonas corticalis gen. nov., sp. nov., an aerobic capsulated bacterium, of a novel bacterial order, Capsulimonadales ord. nov., of the class Armatimonadia of the phylum Armatimonadetes.</title>
        <authorList>
            <person name="Li J."/>
            <person name="Kudo C."/>
            <person name="Tonouchi A."/>
        </authorList>
    </citation>
    <scope>NUCLEOTIDE SEQUENCE [LARGE SCALE GENOMIC DNA]</scope>
    <source>
        <strain evidence="1 2">AX-7</strain>
    </source>
</reference>
<gene>
    <name evidence="1" type="ORF">CCAX7_34480</name>
</gene>
<dbReference type="KEGG" id="ccot:CCAX7_34480"/>
<accession>A0A402CYF2</accession>
<dbReference type="EMBL" id="AP025739">
    <property type="protein sequence ID" value="BDI31397.1"/>
    <property type="molecule type" value="Genomic_DNA"/>
</dbReference>
<keyword evidence="2" id="KW-1185">Reference proteome</keyword>
<name>A0A402CYF2_9BACT</name>
<dbReference type="Proteomes" id="UP000287394">
    <property type="component" value="Chromosome"/>
</dbReference>
<organism evidence="1 2">
    <name type="scientific">Capsulimonas corticalis</name>
    <dbReference type="NCBI Taxonomy" id="2219043"/>
    <lineage>
        <taxon>Bacteria</taxon>
        <taxon>Bacillati</taxon>
        <taxon>Armatimonadota</taxon>
        <taxon>Armatimonadia</taxon>
        <taxon>Capsulimonadales</taxon>
        <taxon>Capsulimonadaceae</taxon>
        <taxon>Capsulimonas</taxon>
    </lineage>
</organism>
<sequence>MNTKQPLFRNTIPALALCIAAGLAASHCFAKPAHAKSDTHKPVADKAPAAATGASSWIPNPKLVPQLDRATHFGIYTLRLPIGYTVDQQDMSTEIATITGYSAKGASRADGSFPVLFVIVSEAKPGAAPTDLETILSGNPFLSGKTDIVKSSPESGSIGDLAAMRQYYKFPVTPGSAHFLHGFHYASATGQNAIIVAALDGEPYSAKTLPLAEAAALTLQKSE</sequence>
<evidence type="ECO:0000313" key="1">
    <source>
        <dbReference type="EMBL" id="BDI31397.1"/>
    </source>
</evidence>
<protein>
    <submittedName>
        <fullName evidence="1">Uncharacterized protein</fullName>
    </submittedName>
</protein>
<proteinExistence type="predicted"/>
<dbReference type="AlphaFoldDB" id="A0A402CYF2"/>